<feature type="transmembrane region" description="Helical" evidence="2">
    <location>
        <begin position="343"/>
        <end position="361"/>
    </location>
</feature>
<dbReference type="GO" id="GO:0022857">
    <property type="term" value="F:transmembrane transporter activity"/>
    <property type="evidence" value="ECO:0007669"/>
    <property type="project" value="InterPro"/>
</dbReference>
<evidence type="ECO:0000313" key="3">
    <source>
        <dbReference type="EMBL" id="QNO17239.1"/>
    </source>
</evidence>
<dbReference type="PANTHER" id="PTHR23530">
    <property type="entry name" value="TRANSPORT PROTEIN-RELATED"/>
    <property type="match status" value="1"/>
</dbReference>
<reference evidence="3 4" key="1">
    <citation type="submission" date="2020-08" db="EMBL/GenBank/DDBJ databases">
        <authorList>
            <person name="Ren C."/>
            <person name="Gu Y."/>
            <person name="Xu Y."/>
        </authorList>
    </citation>
    <scope>NUCLEOTIDE SEQUENCE [LARGE SCALE GENOMIC DNA]</scope>
    <source>
        <strain evidence="3 4">LBM18003</strain>
    </source>
</reference>
<dbReference type="InterPro" id="IPR036259">
    <property type="entry name" value="MFS_trans_sf"/>
</dbReference>
<dbReference type="Pfam" id="PF07690">
    <property type="entry name" value="MFS_1"/>
    <property type="match status" value="1"/>
</dbReference>
<feature type="transmembrane region" description="Helical" evidence="2">
    <location>
        <begin position="70"/>
        <end position="88"/>
    </location>
</feature>
<feature type="transmembrane region" description="Helical" evidence="2">
    <location>
        <begin position="248"/>
        <end position="272"/>
    </location>
</feature>
<comment type="subcellular location">
    <subcellularLocation>
        <location evidence="1">Cell membrane</location>
        <topology evidence="1">Multi-pass membrane protein</topology>
    </subcellularLocation>
</comment>
<feature type="transmembrane region" description="Helical" evidence="2">
    <location>
        <begin position="221"/>
        <end position="242"/>
    </location>
</feature>
<sequence>MHIRSQLLKLYLFQLITAFRVTDAIWVFLLIQRGFSLAQVGIAEGVFHLVSFLCEVPSGMFADLLGRKRTLVCSGIMIAAGCAFMLGIDNFTGVLLSMIVNALSYNLMSGTEQALTYDSLLMVNQADRYISVSSRQNVIYRVIFAISGLSSMWAVTVGWQACYLLSAALGVASSIVASVMTEPLVTEVQKNRSHEPLSQLPHRLAVHFKQSFSFLRKNPRAACIMLSTAGVSTANYITLMLLQDYLPAIGLPAGAIGIPLLLIDLIGSAGVALAPRAARKHSCFALAMLCAVCAGAGTLCAAVGLIPLSIAGTAFAALFDGMLDTVSEAALNDTFPSDQRATLVSVVSMLYSLLMIAASPLSGAVSTAAGTPATAIGLMGALLLVCAPFCGMLYRKRAKKRVL</sequence>
<organism evidence="3 4">
    <name type="scientific">Caproicibacterium amylolyticum</name>
    <dbReference type="NCBI Taxonomy" id="2766537"/>
    <lineage>
        <taxon>Bacteria</taxon>
        <taxon>Bacillati</taxon>
        <taxon>Bacillota</taxon>
        <taxon>Clostridia</taxon>
        <taxon>Eubacteriales</taxon>
        <taxon>Oscillospiraceae</taxon>
        <taxon>Caproicibacterium</taxon>
    </lineage>
</organism>
<dbReference type="InterPro" id="IPR011701">
    <property type="entry name" value="MFS"/>
</dbReference>
<feature type="transmembrane region" description="Helical" evidence="2">
    <location>
        <begin position="138"/>
        <end position="157"/>
    </location>
</feature>
<dbReference type="EMBL" id="CP060696">
    <property type="protein sequence ID" value="QNO17239.1"/>
    <property type="molecule type" value="Genomic_DNA"/>
</dbReference>
<proteinExistence type="predicted"/>
<keyword evidence="4" id="KW-1185">Reference proteome</keyword>
<feature type="transmembrane region" description="Helical" evidence="2">
    <location>
        <begin position="312"/>
        <end position="331"/>
    </location>
</feature>
<keyword evidence="2" id="KW-0812">Transmembrane</keyword>
<dbReference type="InterPro" id="IPR053160">
    <property type="entry name" value="MFS_DHA3_Transporter"/>
</dbReference>
<feature type="transmembrane region" description="Helical" evidence="2">
    <location>
        <begin position="163"/>
        <end position="185"/>
    </location>
</feature>
<feature type="transmembrane region" description="Helical" evidence="2">
    <location>
        <begin position="373"/>
        <end position="394"/>
    </location>
</feature>
<feature type="transmembrane region" description="Helical" evidence="2">
    <location>
        <begin position="12"/>
        <end position="31"/>
    </location>
</feature>
<evidence type="ECO:0000256" key="2">
    <source>
        <dbReference type="SAM" id="Phobius"/>
    </source>
</evidence>
<dbReference type="SUPFAM" id="SSF103473">
    <property type="entry name" value="MFS general substrate transporter"/>
    <property type="match status" value="1"/>
</dbReference>
<gene>
    <name evidence="3" type="ORF">H6X83_09795</name>
</gene>
<keyword evidence="2" id="KW-0472">Membrane</keyword>
<dbReference type="CDD" id="cd06174">
    <property type="entry name" value="MFS"/>
    <property type="match status" value="1"/>
</dbReference>
<dbReference type="GO" id="GO:0005886">
    <property type="term" value="C:plasma membrane"/>
    <property type="evidence" value="ECO:0007669"/>
    <property type="project" value="UniProtKB-SubCell"/>
</dbReference>
<accession>A0A7G9WEX7</accession>
<protein>
    <submittedName>
        <fullName evidence="3">MFS transporter</fullName>
    </submittedName>
</protein>
<dbReference type="AlphaFoldDB" id="A0A7G9WEX7"/>
<dbReference type="KEGG" id="caml:H6X83_09795"/>
<evidence type="ECO:0000256" key="1">
    <source>
        <dbReference type="ARBA" id="ARBA00004651"/>
    </source>
</evidence>
<name>A0A7G9WEX7_9FIRM</name>
<dbReference type="PANTHER" id="PTHR23530:SF1">
    <property type="entry name" value="PERMEASE, MAJOR FACILITATOR SUPERFAMILY-RELATED"/>
    <property type="match status" value="1"/>
</dbReference>
<evidence type="ECO:0000313" key="4">
    <source>
        <dbReference type="Proteomes" id="UP000516046"/>
    </source>
</evidence>
<feature type="transmembrane region" description="Helical" evidence="2">
    <location>
        <begin position="284"/>
        <end position="306"/>
    </location>
</feature>
<dbReference type="Gene3D" id="1.20.1250.20">
    <property type="entry name" value="MFS general substrate transporter like domains"/>
    <property type="match status" value="1"/>
</dbReference>
<dbReference type="Proteomes" id="UP000516046">
    <property type="component" value="Chromosome"/>
</dbReference>
<dbReference type="RefSeq" id="WP_212506307.1">
    <property type="nucleotide sequence ID" value="NZ_CP060696.1"/>
</dbReference>
<keyword evidence="2" id="KW-1133">Transmembrane helix</keyword>